<dbReference type="RefSeq" id="WP_190314334.1">
    <property type="nucleotide sequence ID" value="NZ_JACNYL010000003.1"/>
</dbReference>
<protein>
    <submittedName>
        <fullName evidence="4">Sulfurtransferase</fullName>
    </submittedName>
</protein>
<sequence>MDTSLSPIITAEELLHIRSSENLVIIDASNAKDAYADFKREHLDKAVFVDVHTQLASVQQDVSHGGRHPLPSIATFITVLDNLGIYKDAHVVVYDHAAGANAAARFWWMLKAIGHQKIQVLSGGFEYAESKGFPISKGEYVSPRGTDYTLDRNWTLPTVDIHEVERASADDGYTIIDVREENRYQGIHEPIDLVAGHIPSAINLPFSLNLDENGLFLDANHLKDVYRTALEGRDLEKTIVHCGSGVTACHTILAMHLAGLSIPKLYVGSWSEWSRNNKPIDGKRSLDPL</sequence>
<keyword evidence="1" id="KW-0808">Transferase</keyword>
<organism evidence="4 5">
    <name type="scientific">Sphingobacterium chuzhouense</name>
    <dbReference type="NCBI Taxonomy" id="1742264"/>
    <lineage>
        <taxon>Bacteria</taxon>
        <taxon>Pseudomonadati</taxon>
        <taxon>Bacteroidota</taxon>
        <taxon>Sphingobacteriia</taxon>
        <taxon>Sphingobacteriales</taxon>
        <taxon>Sphingobacteriaceae</taxon>
        <taxon>Sphingobacterium</taxon>
    </lineage>
</organism>
<dbReference type="PROSITE" id="PS50206">
    <property type="entry name" value="RHODANESE_3"/>
    <property type="match status" value="2"/>
</dbReference>
<dbReference type="InterPro" id="IPR001763">
    <property type="entry name" value="Rhodanese-like_dom"/>
</dbReference>
<dbReference type="SMART" id="SM00450">
    <property type="entry name" value="RHOD"/>
    <property type="match status" value="2"/>
</dbReference>
<evidence type="ECO:0000259" key="3">
    <source>
        <dbReference type="PROSITE" id="PS50206"/>
    </source>
</evidence>
<proteinExistence type="predicted"/>
<dbReference type="Proteomes" id="UP000651112">
    <property type="component" value="Unassembled WGS sequence"/>
</dbReference>
<comment type="caution">
    <text evidence="4">The sequence shown here is derived from an EMBL/GenBank/DDBJ whole genome shotgun (WGS) entry which is preliminary data.</text>
</comment>
<dbReference type="EMBL" id="JACNYL010000003">
    <property type="protein sequence ID" value="MBD1422622.1"/>
    <property type="molecule type" value="Genomic_DNA"/>
</dbReference>
<evidence type="ECO:0000313" key="4">
    <source>
        <dbReference type="EMBL" id="MBD1422622.1"/>
    </source>
</evidence>
<keyword evidence="2" id="KW-0677">Repeat</keyword>
<dbReference type="CDD" id="cd01449">
    <property type="entry name" value="TST_Repeat_2"/>
    <property type="match status" value="1"/>
</dbReference>
<name>A0ABR7XUA6_9SPHI</name>
<reference evidence="4 5" key="1">
    <citation type="submission" date="2020-08" db="EMBL/GenBank/DDBJ databases">
        <title>Sphingobacterium sp. DN00404 isolated from aquaculture water.</title>
        <authorList>
            <person name="Zhang M."/>
        </authorList>
    </citation>
    <scope>NUCLEOTIDE SEQUENCE [LARGE SCALE GENOMIC DNA]</scope>
    <source>
        <strain evidence="4 5">KCTC 42746</strain>
    </source>
</reference>
<evidence type="ECO:0000256" key="2">
    <source>
        <dbReference type="ARBA" id="ARBA00022737"/>
    </source>
</evidence>
<dbReference type="Gene3D" id="3.40.250.10">
    <property type="entry name" value="Rhodanese-like domain"/>
    <property type="match status" value="2"/>
</dbReference>
<feature type="domain" description="Rhodanese" evidence="3">
    <location>
        <begin position="19"/>
        <end position="137"/>
    </location>
</feature>
<dbReference type="InterPro" id="IPR045078">
    <property type="entry name" value="TST/MPST-like"/>
</dbReference>
<keyword evidence="5" id="KW-1185">Reference proteome</keyword>
<evidence type="ECO:0000256" key="1">
    <source>
        <dbReference type="ARBA" id="ARBA00022679"/>
    </source>
</evidence>
<dbReference type="CDD" id="cd01448">
    <property type="entry name" value="TST_Repeat_1"/>
    <property type="match status" value="1"/>
</dbReference>
<dbReference type="PANTHER" id="PTHR11364:SF27">
    <property type="entry name" value="SULFURTRANSFERASE"/>
    <property type="match status" value="1"/>
</dbReference>
<dbReference type="Pfam" id="PF00581">
    <property type="entry name" value="Rhodanese"/>
    <property type="match status" value="2"/>
</dbReference>
<evidence type="ECO:0000313" key="5">
    <source>
        <dbReference type="Proteomes" id="UP000651112"/>
    </source>
</evidence>
<gene>
    <name evidence="4" type="ORF">H8B21_13680</name>
</gene>
<dbReference type="InterPro" id="IPR036873">
    <property type="entry name" value="Rhodanese-like_dom_sf"/>
</dbReference>
<dbReference type="PANTHER" id="PTHR11364">
    <property type="entry name" value="THIOSULFATE SULFERTANSFERASE"/>
    <property type="match status" value="1"/>
</dbReference>
<feature type="domain" description="Rhodanese" evidence="3">
    <location>
        <begin position="169"/>
        <end position="282"/>
    </location>
</feature>
<accession>A0ABR7XUA6</accession>
<dbReference type="SUPFAM" id="SSF52821">
    <property type="entry name" value="Rhodanese/Cell cycle control phosphatase"/>
    <property type="match status" value="2"/>
</dbReference>